<dbReference type="CDD" id="cd00093">
    <property type="entry name" value="HTH_XRE"/>
    <property type="match status" value="1"/>
</dbReference>
<dbReference type="GO" id="GO:0003677">
    <property type="term" value="F:DNA binding"/>
    <property type="evidence" value="ECO:0007669"/>
    <property type="project" value="InterPro"/>
</dbReference>
<evidence type="ECO:0000313" key="2">
    <source>
        <dbReference type="EMBL" id="MST98849.1"/>
    </source>
</evidence>
<organism evidence="2 3">
    <name type="scientific">Victivallis lenta</name>
    <dbReference type="NCBI Taxonomy" id="2606640"/>
    <lineage>
        <taxon>Bacteria</taxon>
        <taxon>Pseudomonadati</taxon>
        <taxon>Lentisphaerota</taxon>
        <taxon>Lentisphaeria</taxon>
        <taxon>Victivallales</taxon>
        <taxon>Victivallaceae</taxon>
        <taxon>Victivallis</taxon>
    </lineage>
</organism>
<dbReference type="RefSeq" id="WP_154419868.1">
    <property type="nucleotide sequence ID" value="NZ_VUNS01000024.1"/>
</dbReference>
<dbReference type="PROSITE" id="PS50943">
    <property type="entry name" value="HTH_CROC1"/>
    <property type="match status" value="1"/>
</dbReference>
<dbReference type="InterPro" id="IPR001387">
    <property type="entry name" value="Cro/C1-type_HTH"/>
</dbReference>
<evidence type="ECO:0000313" key="3">
    <source>
        <dbReference type="Proteomes" id="UP000435649"/>
    </source>
</evidence>
<dbReference type="InterPro" id="IPR010982">
    <property type="entry name" value="Lambda_DNA-bd_dom_sf"/>
</dbReference>
<dbReference type="Proteomes" id="UP000435649">
    <property type="component" value="Unassembled WGS sequence"/>
</dbReference>
<keyword evidence="3" id="KW-1185">Reference proteome</keyword>
<dbReference type="SUPFAM" id="SSF47413">
    <property type="entry name" value="lambda repressor-like DNA-binding domains"/>
    <property type="match status" value="1"/>
</dbReference>
<dbReference type="AlphaFoldDB" id="A0A844G9B4"/>
<dbReference type="Gene3D" id="1.10.260.40">
    <property type="entry name" value="lambda repressor-like DNA-binding domains"/>
    <property type="match status" value="1"/>
</dbReference>
<proteinExistence type="predicted"/>
<name>A0A844G9B4_9BACT</name>
<protein>
    <submittedName>
        <fullName evidence="2">Helix-turn-helix transcriptional regulator</fullName>
    </submittedName>
</protein>
<gene>
    <name evidence="2" type="ORF">FYJ85_17575</name>
</gene>
<sequence length="219" mass="24725">MGKKNKAAKRLARYRAEARQEALDREIISKQTAEALYKLCLPILPEYIDDSQECDLVGREIVFKMGITAWNLAVTGRQLRIDSVFQQARLSPDEQRMIRQEIIELVDRKNRQYPELRFTIEDFQLVPEAGSVNLTVRLGQEMPPPAVPGMFLLTSEPEIVSPASTPGIPETLRSRRKAKGLSQIKLAEVLGVSVKKISAWEHGKSVPTAEEQKKLDAFI</sequence>
<feature type="domain" description="HTH cro/C1-type" evidence="1">
    <location>
        <begin position="172"/>
        <end position="215"/>
    </location>
</feature>
<dbReference type="EMBL" id="VUNS01000024">
    <property type="protein sequence ID" value="MST98849.1"/>
    <property type="molecule type" value="Genomic_DNA"/>
</dbReference>
<comment type="caution">
    <text evidence="2">The sequence shown here is derived from an EMBL/GenBank/DDBJ whole genome shotgun (WGS) entry which is preliminary data.</text>
</comment>
<accession>A0A844G9B4</accession>
<reference evidence="2 3" key="1">
    <citation type="submission" date="2019-08" db="EMBL/GenBank/DDBJ databases">
        <title>In-depth cultivation of the pig gut microbiome towards novel bacterial diversity and tailored functional studies.</title>
        <authorList>
            <person name="Wylensek D."/>
            <person name="Hitch T.C.A."/>
            <person name="Clavel T."/>
        </authorList>
    </citation>
    <scope>NUCLEOTIDE SEQUENCE [LARGE SCALE GENOMIC DNA]</scope>
    <source>
        <strain evidence="2 3">BBE-744-WT-12</strain>
    </source>
</reference>
<dbReference type="Pfam" id="PF01381">
    <property type="entry name" value="HTH_3"/>
    <property type="match status" value="1"/>
</dbReference>
<evidence type="ECO:0000259" key="1">
    <source>
        <dbReference type="PROSITE" id="PS50943"/>
    </source>
</evidence>
<dbReference type="SMART" id="SM00530">
    <property type="entry name" value="HTH_XRE"/>
    <property type="match status" value="1"/>
</dbReference>